<dbReference type="Proteomes" id="UP001500523">
    <property type="component" value="Unassembled WGS sequence"/>
</dbReference>
<dbReference type="RefSeq" id="WP_344692939.1">
    <property type="nucleotide sequence ID" value="NZ_BAABBF010000003.1"/>
</dbReference>
<accession>A0ABP7DSA4</accession>
<proteinExistence type="predicted"/>
<dbReference type="InterPro" id="IPR021505">
    <property type="entry name" value="Phage_B3_Orf6"/>
</dbReference>
<dbReference type="EMBL" id="BAABBF010000003">
    <property type="protein sequence ID" value="GAA3708412.1"/>
    <property type="molecule type" value="Genomic_DNA"/>
</dbReference>
<sequence>MSDKPHPSAIEFAGAWYLRDAKGSLVPIELVKPIDLLMDELARETLAEAHVISKMLHAFKERTFERIGSFRALLAQEYDVTIGGKKGNITLSTYDGCGRLQIAVADRLELGPELEVAKGLIDECLREWSADSHVAIRALVDRVFAVDKEGQISHTGIFMLLRLTGIDDDRWLRAMQALRDSMRVMGSRTYTRFYDRPAPDAAWRGVPLDIANA</sequence>
<protein>
    <recommendedName>
        <fullName evidence="3">Sulfate transporter</fullName>
    </recommendedName>
</protein>
<dbReference type="Pfam" id="PF11363">
    <property type="entry name" value="DUF3164"/>
    <property type="match status" value="1"/>
</dbReference>
<comment type="caution">
    <text evidence="1">The sequence shown here is derived from an EMBL/GenBank/DDBJ whole genome shotgun (WGS) entry which is preliminary data.</text>
</comment>
<gene>
    <name evidence="1" type="ORF">GCM10022268_17170</name>
</gene>
<reference evidence="2" key="1">
    <citation type="journal article" date="2019" name="Int. J. Syst. Evol. Microbiol.">
        <title>The Global Catalogue of Microorganisms (GCM) 10K type strain sequencing project: providing services to taxonomists for standard genome sequencing and annotation.</title>
        <authorList>
            <consortium name="The Broad Institute Genomics Platform"/>
            <consortium name="The Broad Institute Genome Sequencing Center for Infectious Disease"/>
            <person name="Wu L."/>
            <person name="Ma J."/>
        </authorList>
    </citation>
    <scope>NUCLEOTIDE SEQUENCE [LARGE SCALE GENOMIC DNA]</scope>
    <source>
        <strain evidence="2">JCM 17498</strain>
    </source>
</reference>
<evidence type="ECO:0008006" key="3">
    <source>
        <dbReference type="Google" id="ProtNLM"/>
    </source>
</evidence>
<evidence type="ECO:0000313" key="1">
    <source>
        <dbReference type="EMBL" id="GAA3708412.1"/>
    </source>
</evidence>
<keyword evidence="2" id="KW-1185">Reference proteome</keyword>
<organism evidence="1 2">
    <name type="scientific">Sphingomonas cynarae</name>
    <dbReference type="NCBI Taxonomy" id="930197"/>
    <lineage>
        <taxon>Bacteria</taxon>
        <taxon>Pseudomonadati</taxon>
        <taxon>Pseudomonadota</taxon>
        <taxon>Alphaproteobacteria</taxon>
        <taxon>Sphingomonadales</taxon>
        <taxon>Sphingomonadaceae</taxon>
        <taxon>Sphingomonas</taxon>
    </lineage>
</organism>
<name>A0ABP7DSA4_9SPHN</name>
<evidence type="ECO:0000313" key="2">
    <source>
        <dbReference type="Proteomes" id="UP001500523"/>
    </source>
</evidence>